<gene>
    <name evidence="1" type="ORF">GOBAR_AA11060</name>
</gene>
<evidence type="ECO:0000313" key="2">
    <source>
        <dbReference type="Proteomes" id="UP000239757"/>
    </source>
</evidence>
<protein>
    <submittedName>
        <fullName evidence="1">Uncharacterized protein</fullName>
    </submittedName>
</protein>
<evidence type="ECO:0000313" key="1">
    <source>
        <dbReference type="EMBL" id="PPS09582.1"/>
    </source>
</evidence>
<proteinExistence type="predicted"/>
<organism evidence="1 2">
    <name type="scientific">Gossypium barbadense</name>
    <name type="common">Sea Island cotton</name>
    <name type="synonym">Hibiscus barbadensis</name>
    <dbReference type="NCBI Taxonomy" id="3634"/>
    <lineage>
        <taxon>Eukaryota</taxon>
        <taxon>Viridiplantae</taxon>
        <taxon>Streptophyta</taxon>
        <taxon>Embryophyta</taxon>
        <taxon>Tracheophyta</taxon>
        <taxon>Spermatophyta</taxon>
        <taxon>Magnoliopsida</taxon>
        <taxon>eudicotyledons</taxon>
        <taxon>Gunneridae</taxon>
        <taxon>Pentapetalae</taxon>
        <taxon>rosids</taxon>
        <taxon>malvids</taxon>
        <taxon>Malvales</taxon>
        <taxon>Malvaceae</taxon>
        <taxon>Malvoideae</taxon>
        <taxon>Gossypium</taxon>
    </lineage>
</organism>
<name>A0A2P5Y1V9_GOSBA</name>
<dbReference type="AlphaFoldDB" id="A0A2P5Y1V9"/>
<sequence>MRDAESSNGLQKSLLLKLNSSLQAHLDEVTMMSLGLDESVGGAEANQKERNEALDTMLRRTNKEHKATVNQIFTKHEAMMARSNQKQVEALQKFKKETLETLSNLAIELKLNILLHTQVMVGLSDARRVDFNPLYEVDMNKLCFDVRLPLGATWDEFASKWKNSKDFYPNEGFAKLNIVPTDNNNNTIVVPAKNMKVVERGEREDDITSDLERGENIP</sequence>
<dbReference type="EMBL" id="KZ663841">
    <property type="protein sequence ID" value="PPS09582.1"/>
    <property type="molecule type" value="Genomic_DNA"/>
</dbReference>
<reference evidence="1 2" key="1">
    <citation type="submission" date="2015-01" db="EMBL/GenBank/DDBJ databases">
        <title>Genome of allotetraploid Gossypium barbadense reveals genomic plasticity and fiber elongation in cotton evolution.</title>
        <authorList>
            <person name="Chen X."/>
            <person name="Liu X."/>
            <person name="Zhao B."/>
            <person name="Zheng H."/>
            <person name="Hu Y."/>
            <person name="Lu G."/>
            <person name="Yang C."/>
            <person name="Chen J."/>
            <person name="Shan C."/>
            <person name="Zhang L."/>
            <person name="Zhou Y."/>
            <person name="Wang L."/>
            <person name="Guo W."/>
            <person name="Bai Y."/>
            <person name="Ruan J."/>
            <person name="Shangguan X."/>
            <person name="Mao Y."/>
            <person name="Jiang J."/>
            <person name="Zhu Y."/>
            <person name="Lei J."/>
            <person name="Kang H."/>
            <person name="Chen S."/>
            <person name="He X."/>
            <person name="Wang R."/>
            <person name="Wang Y."/>
            <person name="Chen J."/>
            <person name="Wang L."/>
            <person name="Yu S."/>
            <person name="Wang B."/>
            <person name="Wei J."/>
            <person name="Song S."/>
            <person name="Lu X."/>
            <person name="Gao Z."/>
            <person name="Gu W."/>
            <person name="Deng X."/>
            <person name="Ma D."/>
            <person name="Wang S."/>
            <person name="Liang W."/>
            <person name="Fang L."/>
            <person name="Cai C."/>
            <person name="Zhu X."/>
            <person name="Zhou B."/>
            <person name="Zhang Y."/>
            <person name="Chen Z."/>
            <person name="Xu S."/>
            <person name="Zhu R."/>
            <person name="Wang S."/>
            <person name="Zhang T."/>
            <person name="Zhao G."/>
        </authorList>
    </citation>
    <scope>NUCLEOTIDE SEQUENCE [LARGE SCALE GENOMIC DNA]</scope>
    <source>
        <strain evidence="2">cv. Xinhai21</strain>
        <tissue evidence="1">Leaf</tissue>
    </source>
</reference>
<dbReference type="OrthoDB" id="10444063at2759"/>
<accession>A0A2P5Y1V9</accession>
<dbReference type="Proteomes" id="UP000239757">
    <property type="component" value="Unassembled WGS sequence"/>
</dbReference>